<dbReference type="Proteomes" id="UP000231279">
    <property type="component" value="Unassembled WGS sequence"/>
</dbReference>
<keyword evidence="2" id="KW-1185">Reference proteome</keyword>
<dbReference type="PANTHER" id="PTHR33052">
    <property type="entry name" value="DUF4228 DOMAIN PROTEIN-RELATED"/>
    <property type="match status" value="1"/>
</dbReference>
<dbReference type="InterPro" id="IPR025322">
    <property type="entry name" value="PADRE_dom"/>
</dbReference>
<dbReference type="OrthoDB" id="1919386at2759"/>
<protein>
    <submittedName>
        <fullName evidence="1">Uncharacterized protein</fullName>
    </submittedName>
</protein>
<name>A0A2G9H4C6_9LAMI</name>
<proteinExistence type="predicted"/>
<evidence type="ECO:0000313" key="1">
    <source>
        <dbReference type="EMBL" id="PIN12369.1"/>
    </source>
</evidence>
<organism evidence="1 2">
    <name type="scientific">Handroanthus impetiginosus</name>
    <dbReference type="NCBI Taxonomy" id="429701"/>
    <lineage>
        <taxon>Eukaryota</taxon>
        <taxon>Viridiplantae</taxon>
        <taxon>Streptophyta</taxon>
        <taxon>Embryophyta</taxon>
        <taxon>Tracheophyta</taxon>
        <taxon>Spermatophyta</taxon>
        <taxon>Magnoliopsida</taxon>
        <taxon>eudicotyledons</taxon>
        <taxon>Gunneridae</taxon>
        <taxon>Pentapetalae</taxon>
        <taxon>asterids</taxon>
        <taxon>lamiids</taxon>
        <taxon>Lamiales</taxon>
        <taxon>Bignoniaceae</taxon>
        <taxon>Crescentiina</taxon>
        <taxon>Tabebuia alliance</taxon>
        <taxon>Handroanthus</taxon>
    </lineage>
</organism>
<sequence>MGTCASSHLTTKQSGSIKFPSAEVVHHDGRRQEFRRWITAEEILSLHPNCYLCNSDSMVINSNAPQLPKDHVLQFGQIYFLLPLSKSHTPLSLQDLCALAIKASTGVNNCFDYY</sequence>
<dbReference type="STRING" id="429701.A0A2G9H4C6"/>
<reference evidence="2" key="1">
    <citation type="journal article" date="2018" name="Gigascience">
        <title>Genome assembly of the Pink Ipe (Handroanthus impetiginosus, Bignoniaceae), a highly valued, ecologically keystone Neotropical timber forest tree.</title>
        <authorList>
            <person name="Silva-Junior O.B."/>
            <person name="Grattapaglia D."/>
            <person name="Novaes E."/>
            <person name="Collevatti R.G."/>
        </authorList>
    </citation>
    <scope>NUCLEOTIDE SEQUENCE [LARGE SCALE GENOMIC DNA]</scope>
    <source>
        <strain evidence="2">cv. UFG-1</strain>
    </source>
</reference>
<comment type="caution">
    <text evidence="1">The sequence shown here is derived from an EMBL/GenBank/DDBJ whole genome shotgun (WGS) entry which is preliminary data.</text>
</comment>
<dbReference type="Pfam" id="PF14009">
    <property type="entry name" value="PADRE"/>
    <property type="match status" value="1"/>
</dbReference>
<dbReference type="AlphaFoldDB" id="A0A2G9H4C6"/>
<gene>
    <name evidence="1" type="ORF">CDL12_15022</name>
</gene>
<accession>A0A2G9H4C6</accession>
<dbReference type="EMBL" id="NKXS01002704">
    <property type="protein sequence ID" value="PIN12369.1"/>
    <property type="molecule type" value="Genomic_DNA"/>
</dbReference>
<evidence type="ECO:0000313" key="2">
    <source>
        <dbReference type="Proteomes" id="UP000231279"/>
    </source>
</evidence>